<organism evidence="3 4">
    <name type="scientific">Dactylosporangium vinaceum</name>
    <dbReference type="NCBI Taxonomy" id="53362"/>
    <lineage>
        <taxon>Bacteria</taxon>
        <taxon>Bacillati</taxon>
        <taxon>Actinomycetota</taxon>
        <taxon>Actinomycetes</taxon>
        <taxon>Micromonosporales</taxon>
        <taxon>Micromonosporaceae</taxon>
        <taxon>Dactylosporangium</taxon>
    </lineage>
</organism>
<dbReference type="Pfam" id="PF06772">
    <property type="entry name" value="LtrA"/>
    <property type="match status" value="1"/>
</dbReference>
<dbReference type="PANTHER" id="PTHR36840">
    <property type="entry name" value="BLL5714 PROTEIN"/>
    <property type="match status" value="1"/>
</dbReference>
<feature type="region of interest" description="Disordered" evidence="1">
    <location>
        <begin position="400"/>
        <end position="420"/>
    </location>
</feature>
<name>A0ABV5LZY3_9ACTN</name>
<sequence>MSAPATEERHATWLELFFDLVIVAAVAQLAHLLHEDITWEKVLVFGVAYYAMWSVWTAFTLYANVSGHRTRQRAMLLAMFGIAVMAASVPLMEHGEVHAFVIAYIYCRVLARQSLRRANRIMTEWPGVQQAVGLIPWFASLGSWHDDRIRYGLWILGIGLDVFFSVARSRDPQAVLEEERQELERSLRRRHREAELDRVLQLQAANPDRPHLGERLGLFVIIVLGEAVAQLVNAAADVAGEEGQWNWPLFSVVLLGFGLLAALWWLTLRYGPSSAPTYGVRVFALRLTVPAHYLTTVSIVVIAAGLGALAAHPEGHVEPSTRIVLFTGAAMYFLMATVMGARGGASRRWVLGWGVPSVLVSAAAAGFAGPLPAWGLLGVVLATALWNIAYRRVAGVAAAAEADDDPPETSPGGAEVERPA</sequence>
<feature type="transmembrane region" description="Helical" evidence="2">
    <location>
        <begin position="349"/>
        <end position="367"/>
    </location>
</feature>
<gene>
    <name evidence="3" type="ORF">ACFFTR_03365</name>
</gene>
<feature type="transmembrane region" description="Helical" evidence="2">
    <location>
        <begin position="373"/>
        <end position="390"/>
    </location>
</feature>
<feature type="transmembrane region" description="Helical" evidence="2">
    <location>
        <begin position="42"/>
        <end position="62"/>
    </location>
</feature>
<dbReference type="EMBL" id="JBHMCA010000012">
    <property type="protein sequence ID" value="MFB9442126.1"/>
    <property type="molecule type" value="Genomic_DNA"/>
</dbReference>
<dbReference type="Proteomes" id="UP001589608">
    <property type="component" value="Unassembled WGS sequence"/>
</dbReference>
<keyword evidence="2" id="KW-1133">Transmembrane helix</keyword>
<proteinExistence type="predicted"/>
<comment type="caution">
    <text evidence="3">The sequence shown here is derived from an EMBL/GenBank/DDBJ whole genome shotgun (WGS) entry which is preliminary data.</text>
</comment>
<evidence type="ECO:0000313" key="3">
    <source>
        <dbReference type="EMBL" id="MFB9442126.1"/>
    </source>
</evidence>
<evidence type="ECO:0000313" key="4">
    <source>
        <dbReference type="Proteomes" id="UP001589608"/>
    </source>
</evidence>
<dbReference type="InterPro" id="IPR010640">
    <property type="entry name" value="Low_temperature_requirement_A"/>
</dbReference>
<feature type="transmembrane region" description="Helical" evidence="2">
    <location>
        <begin position="12"/>
        <end position="30"/>
    </location>
</feature>
<keyword evidence="2" id="KW-0472">Membrane</keyword>
<feature type="transmembrane region" description="Helical" evidence="2">
    <location>
        <begin position="247"/>
        <end position="268"/>
    </location>
</feature>
<feature type="transmembrane region" description="Helical" evidence="2">
    <location>
        <begin position="216"/>
        <end position="235"/>
    </location>
</feature>
<feature type="transmembrane region" description="Helical" evidence="2">
    <location>
        <begin position="289"/>
        <end position="311"/>
    </location>
</feature>
<keyword evidence="2" id="KW-0812">Transmembrane</keyword>
<evidence type="ECO:0000256" key="2">
    <source>
        <dbReference type="SAM" id="Phobius"/>
    </source>
</evidence>
<evidence type="ECO:0000256" key="1">
    <source>
        <dbReference type="SAM" id="MobiDB-lite"/>
    </source>
</evidence>
<accession>A0ABV5LZY3</accession>
<dbReference type="RefSeq" id="WP_223095368.1">
    <property type="nucleotide sequence ID" value="NZ_CP061913.1"/>
</dbReference>
<feature type="transmembrane region" description="Helical" evidence="2">
    <location>
        <begin position="97"/>
        <end position="115"/>
    </location>
</feature>
<protein>
    <submittedName>
        <fullName evidence="3">Low temperature requirement protein A</fullName>
    </submittedName>
</protein>
<feature type="transmembrane region" description="Helical" evidence="2">
    <location>
        <begin position="74"/>
        <end position="91"/>
    </location>
</feature>
<dbReference type="PANTHER" id="PTHR36840:SF1">
    <property type="entry name" value="BLL5714 PROTEIN"/>
    <property type="match status" value="1"/>
</dbReference>
<feature type="transmembrane region" description="Helical" evidence="2">
    <location>
        <begin position="323"/>
        <end position="342"/>
    </location>
</feature>
<reference evidence="3 4" key="1">
    <citation type="submission" date="2024-09" db="EMBL/GenBank/DDBJ databases">
        <authorList>
            <person name="Sun Q."/>
            <person name="Mori K."/>
        </authorList>
    </citation>
    <scope>NUCLEOTIDE SEQUENCE [LARGE SCALE GENOMIC DNA]</scope>
    <source>
        <strain evidence="3 4">JCM 3307</strain>
    </source>
</reference>
<keyword evidence="4" id="KW-1185">Reference proteome</keyword>